<sequence>MIGLWRDVVDAIGVVIPVNDEEALLPRCLAALREALDELAVQHRHPPAVYVVLVLDACTDDSAAIAAASGFEVLTTSTRNVGMARAAGVAAVFRRIADAGTRNRALTDPAHVWIANTDADSAVPRTWLTTQLALAENGADLMVGTVRPDFTDLTAEQTAVWMSTHVLGHAGGHVHGANLGVRGASYLAAGGFASLAEHEDVLLVESLRANPETREVDTDECWVLTSGRLVGRSPGGYAHHLMSTLPPVADHAVADLVADSGADPEAESTIEESITRV</sequence>
<dbReference type="GO" id="GO:0016757">
    <property type="term" value="F:glycosyltransferase activity"/>
    <property type="evidence" value="ECO:0007669"/>
    <property type="project" value="UniProtKB-KW"/>
</dbReference>
<evidence type="ECO:0000256" key="6">
    <source>
        <dbReference type="ARBA" id="ARBA00037281"/>
    </source>
</evidence>
<protein>
    <recommendedName>
        <fullName evidence="9">4,4'-diaponeurosporenoate glycosyltransferase</fullName>
    </recommendedName>
</protein>
<evidence type="ECO:0000256" key="3">
    <source>
        <dbReference type="ARBA" id="ARBA00022676"/>
    </source>
</evidence>
<comment type="pathway">
    <text evidence="7">Carotenoid biosynthesis; staphyloxanthin biosynthesis; staphyloxanthin from farnesyl diphosphate: step 4/5.</text>
</comment>
<keyword evidence="12" id="KW-1185">Reference proteome</keyword>
<evidence type="ECO:0000313" key="11">
    <source>
        <dbReference type="EMBL" id="MEN1946831.1"/>
    </source>
</evidence>
<keyword evidence="4 11" id="KW-0808">Transferase</keyword>
<evidence type="ECO:0000313" key="12">
    <source>
        <dbReference type="Proteomes" id="UP001425155"/>
    </source>
</evidence>
<keyword evidence="3 11" id="KW-0328">Glycosyltransferase</keyword>
<dbReference type="RefSeq" id="WP_342113522.1">
    <property type="nucleotide sequence ID" value="NZ_JBCAUN010000002.1"/>
</dbReference>
<keyword evidence="5" id="KW-0472">Membrane</keyword>
<comment type="similarity">
    <text evidence="8">Belongs to the glycosyltransferase 2 family. CrtQ subfamily.</text>
</comment>
<evidence type="ECO:0000256" key="9">
    <source>
        <dbReference type="ARBA" id="ARBA00040345"/>
    </source>
</evidence>
<proteinExistence type="inferred from homology"/>
<gene>
    <name evidence="11" type="ORF">WJX64_09750</name>
</gene>
<dbReference type="InterPro" id="IPR029044">
    <property type="entry name" value="Nucleotide-diphossugar_trans"/>
</dbReference>
<dbReference type="PANTHER" id="PTHR43646:SF2">
    <property type="entry name" value="GLYCOSYLTRANSFERASE 2-LIKE DOMAIN-CONTAINING PROTEIN"/>
    <property type="match status" value="1"/>
</dbReference>
<accession>A0ABU9W4A2</accession>
<evidence type="ECO:0000256" key="4">
    <source>
        <dbReference type="ARBA" id="ARBA00022679"/>
    </source>
</evidence>
<evidence type="ECO:0000256" key="5">
    <source>
        <dbReference type="ARBA" id="ARBA00023136"/>
    </source>
</evidence>
<evidence type="ECO:0000256" key="7">
    <source>
        <dbReference type="ARBA" id="ARBA00037904"/>
    </source>
</evidence>
<dbReference type="EMBL" id="JBCLVG010000002">
    <property type="protein sequence ID" value="MEN1946831.1"/>
    <property type="molecule type" value="Genomic_DNA"/>
</dbReference>
<evidence type="ECO:0000256" key="1">
    <source>
        <dbReference type="ARBA" id="ARBA00004236"/>
    </source>
</evidence>
<dbReference type="SUPFAM" id="SSF53448">
    <property type="entry name" value="Nucleotide-diphospho-sugar transferases"/>
    <property type="match status" value="1"/>
</dbReference>
<comment type="function">
    <text evidence="6">Catalyzes the glycosylation of 4,4'-diaponeurosporenoate, i.e. the esterification of glucose at the C1'' position with the carboxyl group of 4,4'-diaponeurosporenic acid, to form glycosyl-4,4'-diaponeurosporenoate. This is a step in the biosynthesis of staphyloxanthin, an orange pigment present in most staphylococci strains.</text>
</comment>
<dbReference type="InterPro" id="IPR001173">
    <property type="entry name" value="Glyco_trans_2-like"/>
</dbReference>
<organism evidence="11 12">
    <name type="scientific">Leifsonia stereocauli</name>
    <dbReference type="NCBI Taxonomy" id="3134136"/>
    <lineage>
        <taxon>Bacteria</taxon>
        <taxon>Bacillati</taxon>
        <taxon>Actinomycetota</taxon>
        <taxon>Actinomycetes</taxon>
        <taxon>Micrococcales</taxon>
        <taxon>Microbacteriaceae</taxon>
        <taxon>Leifsonia</taxon>
    </lineage>
</organism>
<dbReference type="Gene3D" id="3.90.550.10">
    <property type="entry name" value="Spore Coat Polysaccharide Biosynthesis Protein SpsA, Chain A"/>
    <property type="match status" value="1"/>
</dbReference>
<comment type="subcellular location">
    <subcellularLocation>
        <location evidence="1">Cell membrane</location>
    </subcellularLocation>
</comment>
<dbReference type="Pfam" id="PF00535">
    <property type="entry name" value="Glycos_transf_2"/>
    <property type="match status" value="1"/>
</dbReference>
<dbReference type="PANTHER" id="PTHR43646">
    <property type="entry name" value="GLYCOSYLTRANSFERASE"/>
    <property type="match status" value="1"/>
</dbReference>
<comment type="caution">
    <text evidence="11">The sequence shown here is derived from an EMBL/GenBank/DDBJ whole genome shotgun (WGS) entry which is preliminary data.</text>
</comment>
<evidence type="ECO:0000256" key="8">
    <source>
        <dbReference type="ARBA" id="ARBA00038120"/>
    </source>
</evidence>
<evidence type="ECO:0000256" key="2">
    <source>
        <dbReference type="ARBA" id="ARBA00022475"/>
    </source>
</evidence>
<feature type="domain" description="Glycosyltransferase 2-like" evidence="10">
    <location>
        <begin position="14"/>
        <end position="154"/>
    </location>
</feature>
<dbReference type="Proteomes" id="UP001425155">
    <property type="component" value="Unassembled WGS sequence"/>
</dbReference>
<keyword evidence="2" id="KW-1003">Cell membrane</keyword>
<reference evidence="11 12" key="1">
    <citation type="submission" date="2024-03" db="EMBL/GenBank/DDBJ databases">
        <title>YIM 134122 draft genome.</title>
        <authorList>
            <person name="Zuo S."/>
            <person name="Xiong L."/>
        </authorList>
    </citation>
    <scope>NUCLEOTIDE SEQUENCE [LARGE SCALE GENOMIC DNA]</scope>
    <source>
        <strain evidence="11 12">YIM 134122</strain>
    </source>
</reference>
<name>A0ABU9W4A2_9MICO</name>
<evidence type="ECO:0000259" key="10">
    <source>
        <dbReference type="Pfam" id="PF00535"/>
    </source>
</evidence>